<dbReference type="OrthoDB" id="9884098at2"/>
<evidence type="ECO:0000259" key="2">
    <source>
        <dbReference type="PROSITE" id="PS50940"/>
    </source>
</evidence>
<dbReference type="RefSeq" id="WP_084237900.1">
    <property type="nucleotide sequence ID" value="NZ_FWXT01000001.1"/>
</dbReference>
<name>A0A1W2AVH9_9SPHI</name>
<dbReference type="GO" id="GO:0005576">
    <property type="term" value="C:extracellular region"/>
    <property type="evidence" value="ECO:0007669"/>
    <property type="project" value="InterPro"/>
</dbReference>
<dbReference type="Pfam" id="PF01607">
    <property type="entry name" value="CBM_14"/>
    <property type="match status" value="1"/>
</dbReference>
<evidence type="ECO:0000256" key="1">
    <source>
        <dbReference type="SAM" id="SignalP"/>
    </source>
</evidence>
<gene>
    <name evidence="3" type="ORF">SAMN04488524_1696</name>
</gene>
<feature type="signal peptide" evidence="1">
    <location>
        <begin position="1"/>
        <end position="19"/>
    </location>
</feature>
<dbReference type="EMBL" id="FWXT01000001">
    <property type="protein sequence ID" value="SMC64719.1"/>
    <property type="molecule type" value="Genomic_DNA"/>
</dbReference>
<evidence type="ECO:0000313" key="3">
    <source>
        <dbReference type="EMBL" id="SMC64719.1"/>
    </source>
</evidence>
<protein>
    <submittedName>
        <fullName evidence="3">Chitin binding Peritrophin-A domain-containing protein</fullName>
    </submittedName>
</protein>
<feature type="chain" id="PRO_5012506627" evidence="1">
    <location>
        <begin position="20"/>
        <end position="96"/>
    </location>
</feature>
<dbReference type="PROSITE" id="PS50940">
    <property type="entry name" value="CHIT_BIND_II"/>
    <property type="match status" value="1"/>
</dbReference>
<dbReference type="InterPro" id="IPR002557">
    <property type="entry name" value="Chitin-bd_dom"/>
</dbReference>
<proteinExistence type="predicted"/>
<dbReference type="STRING" id="151894.SAMN04488524_1696"/>
<keyword evidence="1" id="KW-0732">Signal</keyword>
<dbReference type="Proteomes" id="UP000192756">
    <property type="component" value="Unassembled WGS sequence"/>
</dbReference>
<sequence length="96" mass="10505">MKKTIFACLCLLAFFSVTAQDPPENPCVGKEQDVIYAYPTDCRRYFVCVETDPGILIPIMGVCATGTYFSDSEKLCTTMANAKNPAPPCNYVPPTP</sequence>
<reference evidence="4" key="1">
    <citation type="submission" date="2017-04" db="EMBL/GenBank/DDBJ databases">
        <authorList>
            <person name="Varghese N."/>
            <person name="Submissions S."/>
        </authorList>
    </citation>
    <scope>NUCLEOTIDE SEQUENCE [LARGE SCALE GENOMIC DNA]</scope>
    <source>
        <strain evidence="4">DSM 12126</strain>
    </source>
</reference>
<organism evidence="3 4">
    <name type="scientific">Pedobacter africanus</name>
    <dbReference type="NCBI Taxonomy" id="151894"/>
    <lineage>
        <taxon>Bacteria</taxon>
        <taxon>Pseudomonadati</taxon>
        <taxon>Bacteroidota</taxon>
        <taxon>Sphingobacteriia</taxon>
        <taxon>Sphingobacteriales</taxon>
        <taxon>Sphingobacteriaceae</taxon>
        <taxon>Pedobacter</taxon>
    </lineage>
</organism>
<dbReference type="SUPFAM" id="SSF57625">
    <property type="entry name" value="Invertebrate chitin-binding proteins"/>
    <property type="match status" value="1"/>
</dbReference>
<dbReference type="AlphaFoldDB" id="A0A1W2AVH9"/>
<dbReference type="Gene3D" id="2.170.140.10">
    <property type="entry name" value="Chitin binding domain"/>
    <property type="match status" value="1"/>
</dbReference>
<accession>A0A1W2AVH9</accession>
<evidence type="ECO:0000313" key="4">
    <source>
        <dbReference type="Proteomes" id="UP000192756"/>
    </source>
</evidence>
<dbReference type="InterPro" id="IPR036508">
    <property type="entry name" value="Chitin-bd_dom_sf"/>
</dbReference>
<keyword evidence="4" id="KW-1185">Reference proteome</keyword>
<dbReference type="SMART" id="SM00494">
    <property type="entry name" value="ChtBD2"/>
    <property type="match status" value="1"/>
</dbReference>
<dbReference type="GO" id="GO:0008061">
    <property type="term" value="F:chitin binding"/>
    <property type="evidence" value="ECO:0007669"/>
    <property type="project" value="InterPro"/>
</dbReference>
<feature type="domain" description="Chitin-binding type-2" evidence="2">
    <location>
        <begin position="24"/>
        <end position="91"/>
    </location>
</feature>